<dbReference type="RefSeq" id="WP_012194675.1">
    <property type="nucleotide sequence ID" value="NC_009976.1"/>
</dbReference>
<keyword evidence="2" id="KW-0812">Transmembrane</keyword>
<name>A9BCW2_PROM4</name>
<organism evidence="3 4">
    <name type="scientific">Prochlorococcus marinus (strain MIT 9211)</name>
    <dbReference type="NCBI Taxonomy" id="93059"/>
    <lineage>
        <taxon>Bacteria</taxon>
        <taxon>Bacillati</taxon>
        <taxon>Cyanobacteriota</taxon>
        <taxon>Cyanophyceae</taxon>
        <taxon>Synechococcales</taxon>
        <taxon>Prochlorococcaceae</taxon>
        <taxon>Prochlorococcus</taxon>
    </lineage>
</organism>
<feature type="transmembrane region" description="Helical" evidence="2">
    <location>
        <begin position="50"/>
        <end position="70"/>
    </location>
</feature>
<proteinExistence type="predicted"/>
<sequence length="72" mass="8123">MEDQGNIKSENQSDPESKGLLQYDNDDKQVLFRLFGVEMTAPKGLKNPRIVYISFIVVNLILLLALKSLISN</sequence>
<evidence type="ECO:0000313" key="4">
    <source>
        <dbReference type="Proteomes" id="UP000000788"/>
    </source>
</evidence>
<feature type="region of interest" description="Disordered" evidence="1">
    <location>
        <begin position="1"/>
        <end position="22"/>
    </location>
</feature>
<dbReference type="Proteomes" id="UP000000788">
    <property type="component" value="Chromosome"/>
</dbReference>
<keyword evidence="2" id="KW-0472">Membrane</keyword>
<protein>
    <submittedName>
        <fullName evidence="3">Uncharacterized protein</fullName>
    </submittedName>
</protein>
<keyword evidence="4" id="KW-1185">Reference proteome</keyword>
<dbReference type="EMBL" id="CP000878">
    <property type="protein sequence ID" value="ABX08050.1"/>
    <property type="molecule type" value="Genomic_DNA"/>
</dbReference>
<evidence type="ECO:0000313" key="3">
    <source>
        <dbReference type="EMBL" id="ABX08050.1"/>
    </source>
</evidence>
<evidence type="ECO:0000256" key="2">
    <source>
        <dbReference type="SAM" id="Phobius"/>
    </source>
</evidence>
<dbReference type="OrthoDB" id="542511at2"/>
<dbReference type="AlphaFoldDB" id="A9BCW2"/>
<reference evidence="3 4" key="1">
    <citation type="journal article" date="2007" name="PLoS Genet.">
        <title>Patterns and implications of gene gain and loss in the evolution of Prochlorococcus.</title>
        <authorList>
            <person name="Kettler G.C."/>
            <person name="Martiny A.C."/>
            <person name="Huang K."/>
            <person name="Zucker J."/>
            <person name="Coleman M.L."/>
            <person name="Rodrigue S."/>
            <person name="Chen F."/>
            <person name="Lapidus A."/>
            <person name="Ferriera S."/>
            <person name="Johnson J."/>
            <person name="Steglich C."/>
            <person name="Church G.M."/>
            <person name="Richardson P."/>
            <person name="Chisholm S.W."/>
        </authorList>
    </citation>
    <scope>NUCLEOTIDE SEQUENCE [LARGE SCALE GENOMIC DNA]</scope>
    <source>
        <strain evidence="4">MIT 9211</strain>
    </source>
</reference>
<evidence type="ECO:0000256" key="1">
    <source>
        <dbReference type="SAM" id="MobiDB-lite"/>
    </source>
</evidence>
<keyword evidence="2" id="KW-1133">Transmembrane helix</keyword>
<gene>
    <name evidence="3" type="ordered locus">P9211_01191</name>
</gene>
<dbReference type="HOGENOM" id="CLU_2719085_0_0_3"/>
<dbReference type="KEGG" id="pmj:P9211_01191"/>
<dbReference type="eggNOG" id="ENOG5030Q09">
    <property type="taxonomic scope" value="Bacteria"/>
</dbReference>
<accession>A9BCW2</accession>
<feature type="compositionally biased region" description="Polar residues" evidence="1">
    <location>
        <begin position="1"/>
        <end position="14"/>
    </location>
</feature>
<dbReference type="STRING" id="93059.P9211_01191"/>